<protein>
    <recommendedName>
        <fullName evidence="1">Reverse transcriptase zinc-binding domain-containing protein</fullName>
    </recommendedName>
</protein>
<organism evidence="2 3">
    <name type="scientific">Mycena maculata</name>
    <dbReference type="NCBI Taxonomy" id="230809"/>
    <lineage>
        <taxon>Eukaryota</taxon>
        <taxon>Fungi</taxon>
        <taxon>Dikarya</taxon>
        <taxon>Basidiomycota</taxon>
        <taxon>Agaricomycotina</taxon>
        <taxon>Agaricomycetes</taxon>
        <taxon>Agaricomycetidae</taxon>
        <taxon>Agaricales</taxon>
        <taxon>Marasmiineae</taxon>
        <taxon>Mycenaceae</taxon>
        <taxon>Mycena</taxon>
    </lineage>
</organism>
<accession>A0AAD7IZ91</accession>
<evidence type="ECO:0000313" key="3">
    <source>
        <dbReference type="Proteomes" id="UP001215280"/>
    </source>
</evidence>
<proteinExistence type="predicted"/>
<sequence>VPSAKFRKLTSTLPRKHAALLFQLRSHHPPLARHLHRLKKSPSPTCPCCDMVDETVDHYLHFCPAHEDARRALHAVSPLARYSKHLLSDPDLLPDLFLYVQRTRRFHSVFGDFKPLERPEK</sequence>
<evidence type="ECO:0000313" key="2">
    <source>
        <dbReference type="EMBL" id="KAJ7752436.1"/>
    </source>
</evidence>
<gene>
    <name evidence="2" type="ORF">DFH07DRAFT_745062</name>
</gene>
<feature type="non-terminal residue" evidence="2">
    <location>
        <position position="1"/>
    </location>
</feature>
<dbReference type="EMBL" id="JARJLG010000074">
    <property type="protein sequence ID" value="KAJ7752436.1"/>
    <property type="molecule type" value="Genomic_DNA"/>
</dbReference>
<dbReference type="Proteomes" id="UP001215280">
    <property type="component" value="Unassembled WGS sequence"/>
</dbReference>
<keyword evidence="3" id="KW-1185">Reference proteome</keyword>
<dbReference type="InterPro" id="IPR026960">
    <property type="entry name" value="RVT-Znf"/>
</dbReference>
<comment type="caution">
    <text evidence="2">The sequence shown here is derived from an EMBL/GenBank/DDBJ whole genome shotgun (WGS) entry which is preliminary data.</text>
</comment>
<reference evidence="2" key="1">
    <citation type="submission" date="2023-03" db="EMBL/GenBank/DDBJ databases">
        <title>Massive genome expansion in bonnet fungi (Mycena s.s.) driven by repeated elements and novel gene families across ecological guilds.</title>
        <authorList>
            <consortium name="Lawrence Berkeley National Laboratory"/>
            <person name="Harder C.B."/>
            <person name="Miyauchi S."/>
            <person name="Viragh M."/>
            <person name="Kuo A."/>
            <person name="Thoen E."/>
            <person name="Andreopoulos B."/>
            <person name="Lu D."/>
            <person name="Skrede I."/>
            <person name="Drula E."/>
            <person name="Henrissat B."/>
            <person name="Morin E."/>
            <person name="Kohler A."/>
            <person name="Barry K."/>
            <person name="LaButti K."/>
            <person name="Morin E."/>
            <person name="Salamov A."/>
            <person name="Lipzen A."/>
            <person name="Mereny Z."/>
            <person name="Hegedus B."/>
            <person name="Baldrian P."/>
            <person name="Stursova M."/>
            <person name="Weitz H."/>
            <person name="Taylor A."/>
            <person name="Grigoriev I.V."/>
            <person name="Nagy L.G."/>
            <person name="Martin F."/>
            <person name="Kauserud H."/>
        </authorList>
    </citation>
    <scope>NUCLEOTIDE SEQUENCE</scope>
    <source>
        <strain evidence="2">CBHHK188m</strain>
    </source>
</reference>
<dbReference type="Pfam" id="PF13966">
    <property type="entry name" value="zf-RVT"/>
    <property type="match status" value="1"/>
</dbReference>
<feature type="domain" description="Reverse transcriptase zinc-binding" evidence="1">
    <location>
        <begin position="11"/>
        <end position="66"/>
    </location>
</feature>
<dbReference type="AlphaFoldDB" id="A0AAD7IZ91"/>
<name>A0AAD7IZ91_9AGAR</name>
<evidence type="ECO:0000259" key="1">
    <source>
        <dbReference type="Pfam" id="PF13966"/>
    </source>
</evidence>